<dbReference type="EMBL" id="CP013661">
    <property type="protein sequence ID" value="ALS78568.1"/>
    <property type="molecule type" value="Genomic_DNA"/>
</dbReference>
<reference evidence="1" key="1">
    <citation type="submission" date="2016-01" db="EMBL/GenBank/DDBJ databases">
        <title>Complete genome of Planococcus kocurri type strain.</title>
        <authorList>
            <person name="See-Too W.S."/>
        </authorList>
    </citation>
    <scope>NUCLEOTIDE SEQUENCE [LARGE SCALE GENOMIC DNA]</scope>
    <source>
        <strain evidence="1">ATCC 43650</strain>
    </source>
</reference>
<keyword evidence="2" id="KW-1185">Reference proteome</keyword>
<evidence type="ECO:0000313" key="1">
    <source>
        <dbReference type="EMBL" id="ALS78568.1"/>
    </source>
</evidence>
<proteinExistence type="predicted"/>
<dbReference type="Proteomes" id="UP000065533">
    <property type="component" value="Chromosome"/>
</dbReference>
<dbReference type="RefSeq" id="WP_058385227.1">
    <property type="nucleotide sequence ID" value="NZ_CP013661.2"/>
</dbReference>
<accession>A0ABM5WW68</accession>
<dbReference type="Pfam" id="PF04445">
    <property type="entry name" value="SAM_MT"/>
    <property type="match status" value="1"/>
</dbReference>
<dbReference type="InterPro" id="IPR029063">
    <property type="entry name" value="SAM-dependent_MTases_sf"/>
</dbReference>
<evidence type="ECO:0008006" key="3">
    <source>
        <dbReference type="Google" id="ProtNLM"/>
    </source>
</evidence>
<dbReference type="Gene3D" id="3.40.50.150">
    <property type="entry name" value="Vaccinia Virus protein VP39"/>
    <property type="match status" value="1"/>
</dbReference>
<evidence type="ECO:0000313" key="2">
    <source>
        <dbReference type="Proteomes" id="UP000065533"/>
    </source>
</evidence>
<protein>
    <recommendedName>
        <fullName evidence="3">SAM-dependent methyltransferase</fullName>
    </recommendedName>
</protein>
<name>A0ABM5WW68_9BACL</name>
<dbReference type="InterPro" id="IPR007536">
    <property type="entry name" value="16SrRNA_methylTrfase_J"/>
</dbReference>
<sequence length="262" mass="29669">MKTIVTTAYRPTSSALAWANRVSAELEILQVPRNKRSIDRMQEDEQADLLVCLKERLEFYPMGKTEPFFFHPNSAAFRTKRPLEQDPLIEVAGLVPGDSFLDCTLGLASDSIVASQRVGQRGRVVGCESHPVLAYVVAQGLQQYSNMPHLEEAMRRIEVVSCQAVSFLQTLPADSIDVIYMDPMFTEEITEASNFTPLRGTADRGQLTVQWVAEAKRVARKTVVLKAHFRSQDFERFGFIRRMRPNTKFHYGVISIEPESKQ</sequence>
<organism evidence="1 2">
    <name type="scientific">Planococcus kocurii</name>
    <dbReference type="NCBI Taxonomy" id="1374"/>
    <lineage>
        <taxon>Bacteria</taxon>
        <taxon>Bacillati</taxon>
        <taxon>Bacillota</taxon>
        <taxon>Bacilli</taxon>
        <taxon>Bacillales</taxon>
        <taxon>Caryophanaceae</taxon>
        <taxon>Planococcus</taxon>
    </lineage>
</organism>
<dbReference type="SUPFAM" id="SSF53335">
    <property type="entry name" value="S-adenosyl-L-methionine-dependent methyltransferases"/>
    <property type="match status" value="1"/>
</dbReference>
<dbReference type="PANTHER" id="PTHR36112">
    <property type="entry name" value="RIBOSOMAL RNA SMALL SUBUNIT METHYLTRANSFERASE J"/>
    <property type="match status" value="1"/>
</dbReference>
<dbReference type="PANTHER" id="PTHR36112:SF1">
    <property type="entry name" value="RIBOSOMAL RNA SMALL SUBUNIT METHYLTRANSFERASE J"/>
    <property type="match status" value="1"/>
</dbReference>
<gene>
    <name evidence="1" type="ORF">AUO94_07790</name>
</gene>